<name>A0ABQ2B2Q5_9MICO</name>
<dbReference type="InterPro" id="IPR024344">
    <property type="entry name" value="MDMPI_metal-binding"/>
</dbReference>
<reference evidence="4" key="1">
    <citation type="journal article" date="2019" name="Int. J. Syst. Evol. Microbiol.">
        <title>The Global Catalogue of Microorganisms (GCM) 10K type strain sequencing project: providing services to taxonomists for standard genome sequencing and annotation.</title>
        <authorList>
            <consortium name="The Broad Institute Genomics Platform"/>
            <consortium name="The Broad Institute Genome Sequencing Center for Infectious Disease"/>
            <person name="Wu L."/>
            <person name="Ma J."/>
        </authorList>
    </citation>
    <scope>NUCLEOTIDE SEQUENCE [LARGE SCALE GENOMIC DNA]</scope>
    <source>
        <strain evidence="4">CCM 8653</strain>
    </source>
</reference>
<keyword evidence="3" id="KW-0413">Isomerase</keyword>
<protein>
    <submittedName>
        <fullName evidence="3">Maleylpyruvate isomerase</fullName>
    </submittedName>
</protein>
<dbReference type="EMBL" id="BMDG01000003">
    <property type="protein sequence ID" value="GGI06357.1"/>
    <property type="molecule type" value="Genomic_DNA"/>
</dbReference>
<dbReference type="RefSeq" id="WP_229737558.1">
    <property type="nucleotide sequence ID" value="NZ_BMDG01000003.1"/>
</dbReference>
<dbReference type="InterPro" id="IPR017517">
    <property type="entry name" value="Maleyloyr_isom"/>
</dbReference>
<feature type="domain" description="Mycothiol-dependent maleylpyruvate isomerase metal-binding" evidence="2">
    <location>
        <begin position="17"/>
        <end position="150"/>
    </location>
</feature>
<feature type="region of interest" description="Disordered" evidence="1">
    <location>
        <begin position="210"/>
        <end position="234"/>
    </location>
</feature>
<dbReference type="Pfam" id="PF11716">
    <property type="entry name" value="MDMPI_N"/>
    <property type="match status" value="1"/>
</dbReference>
<accession>A0ABQ2B2Q5</accession>
<dbReference type="NCBIfam" id="TIGR03083">
    <property type="entry name" value="maleylpyruvate isomerase family mycothiol-dependent enzyme"/>
    <property type="match status" value="1"/>
</dbReference>
<proteinExistence type="predicted"/>
<dbReference type="GO" id="GO:0016853">
    <property type="term" value="F:isomerase activity"/>
    <property type="evidence" value="ECO:0007669"/>
    <property type="project" value="UniProtKB-KW"/>
</dbReference>
<keyword evidence="4" id="KW-1185">Reference proteome</keyword>
<evidence type="ECO:0000313" key="4">
    <source>
        <dbReference type="Proteomes" id="UP000632535"/>
    </source>
</evidence>
<dbReference type="Gene3D" id="1.20.120.450">
    <property type="entry name" value="dinb family like domain"/>
    <property type="match status" value="1"/>
</dbReference>
<dbReference type="Proteomes" id="UP000632535">
    <property type="component" value="Unassembled WGS sequence"/>
</dbReference>
<evidence type="ECO:0000313" key="3">
    <source>
        <dbReference type="EMBL" id="GGI06357.1"/>
    </source>
</evidence>
<dbReference type="InterPro" id="IPR034660">
    <property type="entry name" value="DinB/YfiT-like"/>
</dbReference>
<comment type="caution">
    <text evidence="3">The sequence shown here is derived from an EMBL/GenBank/DDBJ whole genome shotgun (WGS) entry which is preliminary data.</text>
</comment>
<organism evidence="3 4">
    <name type="scientific">Isoptericola cucumis</name>
    <dbReference type="NCBI Taxonomy" id="1776856"/>
    <lineage>
        <taxon>Bacteria</taxon>
        <taxon>Bacillati</taxon>
        <taxon>Actinomycetota</taxon>
        <taxon>Actinomycetes</taxon>
        <taxon>Micrococcales</taxon>
        <taxon>Promicromonosporaceae</taxon>
        <taxon>Isoptericola</taxon>
    </lineage>
</organism>
<evidence type="ECO:0000259" key="2">
    <source>
        <dbReference type="Pfam" id="PF11716"/>
    </source>
</evidence>
<gene>
    <name evidence="3" type="ORF">GCM10007368_10760</name>
</gene>
<evidence type="ECO:0000256" key="1">
    <source>
        <dbReference type="SAM" id="MobiDB-lite"/>
    </source>
</evidence>
<sequence length="234" mass="24453">MAVNPALVDHALTDAQHALDALTEAVRQWGDDVVAEPSALPGWTRGHVLSHVANVGAALARQAEYAARGEKVAPYDGGQAGRDAAIEAGASRTAVEHVEALLAARERLAAAWPDPDDAAAWSAPVAYRDGVVADALLAWWREARIHAVDATAGTSTAIGSDTWGDRFCAHLRDFLAVRLPGPRDDGLELDGDPRDVAAWLAGREPAGPVGALRGGARVPLPELGPWPSATAPTR</sequence>
<dbReference type="SUPFAM" id="SSF109854">
    <property type="entry name" value="DinB/YfiT-like putative metalloenzymes"/>
    <property type="match status" value="1"/>
</dbReference>